<accession>A0A560GVV7</accession>
<keyword evidence="1" id="KW-0732">Signal</keyword>
<dbReference type="PANTHER" id="PTHR33546">
    <property type="entry name" value="LARGE, MULTIFUNCTIONAL SECRETED PROTEIN-RELATED"/>
    <property type="match status" value="1"/>
</dbReference>
<dbReference type="InterPro" id="IPR011041">
    <property type="entry name" value="Quinoprot_gluc/sorb_DH_b-prop"/>
</dbReference>
<sequence length="427" mass="45826">MRRSSLAVLSLVSLSLGALAPVWSAATASPKAEQANPEQKVGQRIQVRPADLPAPYATDGVGNASEEVARPDGASLNVPKGFTVSIFATGLSRARNLAVAPNGDVFLARQATPGEITLLRDSKGTGQADQIITFAGGFDRPYGIEFHDGYLWVGDIKAVWKIPYKEGDTKPAGDRIQVTPDGALGQPKGHPTRSLEFAPDGKSFFVGIGSMSNIAEDPKPHATVTEFNMDGTVKRVYASGTRNPVGLQFYPGTDDLYAVVNERDGLGDGLVPDYFTRLQPEGFYGWPYSYIGNHPQPDYADKRPDLVAKAIVPDLLFDAHSAPLGLLFYTGHQFPADYQGGAFVTLHGSWNKAKPTGYKIVYVPFTHGRPAGHYVNFATGFWLPGTNPAQVWGRPVGLAMAHDGSVLVADDVGGTVWRISYHAKGKS</sequence>
<dbReference type="Proteomes" id="UP000315751">
    <property type="component" value="Unassembled WGS sequence"/>
</dbReference>
<dbReference type="SUPFAM" id="SSF50952">
    <property type="entry name" value="Soluble quinoprotein glucose dehydrogenase"/>
    <property type="match status" value="1"/>
</dbReference>
<evidence type="ECO:0000313" key="4">
    <source>
        <dbReference type="Proteomes" id="UP000315751"/>
    </source>
</evidence>
<dbReference type="RefSeq" id="WP_145734900.1">
    <property type="nucleotide sequence ID" value="NZ_VITR01000013.1"/>
</dbReference>
<evidence type="ECO:0000256" key="1">
    <source>
        <dbReference type="SAM" id="SignalP"/>
    </source>
</evidence>
<reference evidence="3 4" key="1">
    <citation type="submission" date="2019-06" db="EMBL/GenBank/DDBJ databases">
        <title>Genomic Encyclopedia of Type Strains, Phase IV (KMG-V): Genome sequencing to study the core and pangenomes of soil and plant-associated prokaryotes.</title>
        <authorList>
            <person name="Whitman W."/>
        </authorList>
    </citation>
    <scope>NUCLEOTIDE SEQUENCE [LARGE SCALE GENOMIC DNA]</scope>
    <source>
        <strain evidence="3 4">BR 11622</strain>
    </source>
</reference>
<protein>
    <submittedName>
        <fullName evidence="3">Glucose/arabinose dehydrogenase</fullName>
    </submittedName>
</protein>
<dbReference type="EMBL" id="VITR01000013">
    <property type="protein sequence ID" value="TWB38163.1"/>
    <property type="molecule type" value="Genomic_DNA"/>
</dbReference>
<dbReference type="Pfam" id="PF22807">
    <property type="entry name" value="TrAA12"/>
    <property type="match status" value="2"/>
</dbReference>
<feature type="signal peptide" evidence="1">
    <location>
        <begin position="1"/>
        <end position="20"/>
    </location>
</feature>
<evidence type="ECO:0000259" key="2">
    <source>
        <dbReference type="Pfam" id="PF22807"/>
    </source>
</evidence>
<name>A0A560GVV7_9PROT</name>
<dbReference type="AlphaFoldDB" id="A0A560GVV7"/>
<gene>
    <name evidence="3" type="ORF">FBZ90_113159</name>
</gene>
<dbReference type="InterPro" id="IPR054539">
    <property type="entry name" value="Beta-prop_PDH"/>
</dbReference>
<feature type="domain" description="Pyrroloquinoline quinone-dependent pyranose dehydrogenase beta-propeller" evidence="2">
    <location>
        <begin position="77"/>
        <end position="266"/>
    </location>
</feature>
<keyword evidence="4" id="KW-1185">Reference proteome</keyword>
<dbReference type="Gene3D" id="2.120.10.30">
    <property type="entry name" value="TolB, C-terminal domain"/>
    <property type="match status" value="1"/>
</dbReference>
<dbReference type="PANTHER" id="PTHR33546:SF1">
    <property type="entry name" value="LARGE, MULTIFUNCTIONAL SECRETED PROTEIN"/>
    <property type="match status" value="1"/>
</dbReference>
<feature type="chain" id="PRO_5022238330" evidence="1">
    <location>
        <begin position="21"/>
        <end position="427"/>
    </location>
</feature>
<feature type="domain" description="Pyrroloquinoline quinone-dependent pyranose dehydrogenase beta-propeller" evidence="2">
    <location>
        <begin position="310"/>
        <end position="420"/>
    </location>
</feature>
<dbReference type="InterPro" id="IPR011042">
    <property type="entry name" value="6-blade_b-propeller_TolB-like"/>
</dbReference>
<organism evidence="3 4">
    <name type="scientific">Nitrospirillum amazonense</name>
    <dbReference type="NCBI Taxonomy" id="28077"/>
    <lineage>
        <taxon>Bacteria</taxon>
        <taxon>Pseudomonadati</taxon>
        <taxon>Pseudomonadota</taxon>
        <taxon>Alphaproteobacteria</taxon>
        <taxon>Rhodospirillales</taxon>
        <taxon>Azospirillaceae</taxon>
        <taxon>Nitrospirillum</taxon>
    </lineage>
</organism>
<comment type="caution">
    <text evidence="3">The sequence shown here is derived from an EMBL/GenBank/DDBJ whole genome shotgun (WGS) entry which is preliminary data.</text>
</comment>
<dbReference type="OrthoDB" id="9770043at2"/>
<proteinExistence type="predicted"/>
<evidence type="ECO:0000313" key="3">
    <source>
        <dbReference type="EMBL" id="TWB38163.1"/>
    </source>
</evidence>